<evidence type="ECO:0000313" key="3">
    <source>
        <dbReference type="Proteomes" id="UP000185628"/>
    </source>
</evidence>
<evidence type="ECO:0000256" key="1">
    <source>
        <dbReference type="SAM" id="Phobius"/>
    </source>
</evidence>
<reference evidence="3" key="1">
    <citation type="submission" date="2016-12" db="EMBL/GenBank/DDBJ databases">
        <authorList>
            <person name="Meng X."/>
        </authorList>
    </citation>
    <scope>NUCLEOTIDE SEQUENCE [LARGE SCALE GENOMIC DNA]</scope>
    <source>
        <strain evidence="3">DSM 19116</strain>
    </source>
</reference>
<dbReference type="EMBL" id="MQVR01000021">
    <property type="protein sequence ID" value="OKL54258.1"/>
    <property type="molecule type" value="Genomic_DNA"/>
</dbReference>
<feature type="transmembrane region" description="Helical" evidence="1">
    <location>
        <begin position="30"/>
        <end position="49"/>
    </location>
</feature>
<feature type="transmembrane region" description="Helical" evidence="1">
    <location>
        <begin position="147"/>
        <end position="169"/>
    </location>
</feature>
<feature type="transmembrane region" description="Helical" evidence="1">
    <location>
        <begin position="199"/>
        <end position="219"/>
    </location>
</feature>
<feature type="transmembrane region" description="Helical" evidence="1">
    <location>
        <begin position="61"/>
        <end position="78"/>
    </location>
</feature>
<keyword evidence="1" id="KW-1133">Transmembrane helix</keyword>
<comment type="caution">
    <text evidence="2">The sequence shown here is derived from an EMBL/GenBank/DDBJ whole genome shotgun (WGS) entry which is preliminary data.</text>
</comment>
<dbReference type="AlphaFoldDB" id="A0A1Q5Q342"/>
<sequence length="258" mass="25822">MTASMRGGITALASALLALAAFLAHEMSIQVYVVAAVVAVGVCFFAAGWPRLLGVPAQRGSGVVIALAGLVGLAAAATAGGFRALNLVLAGGVIASFVHQMLRTDGRPRIVESLSSTVTGVIVVTLSAGWVSIVTRASQPEAGDHPVPMAIILVGACSLTAATIGGAFFPRRISPYLSPLFAGIAGAAIGILFPSVGLWAGAATGVGLGILYAGLHILFGLFPASGRYRPAIAAALLPVLSAGIVVYIVARTIATVVV</sequence>
<proteinExistence type="predicted"/>
<evidence type="ECO:0008006" key="4">
    <source>
        <dbReference type="Google" id="ProtNLM"/>
    </source>
</evidence>
<evidence type="ECO:0000313" key="2">
    <source>
        <dbReference type="EMBL" id="OKL54258.1"/>
    </source>
</evidence>
<feature type="transmembrane region" description="Helical" evidence="1">
    <location>
        <begin position="231"/>
        <end position="250"/>
    </location>
</feature>
<keyword evidence="1" id="KW-0472">Membrane</keyword>
<organism evidence="2 3">
    <name type="scientific">Bowdeniella nasicola</name>
    <dbReference type="NCBI Taxonomy" id="208480"/>
    <lineage>
        <taxon>Bacteria</taxon>
        <taxon>Bacillati</taxon>
        <taxon>Actinomycetota</taxon>
        <taxon>Actinomycetes</taxon>
        <taxon>Actinomycetales</taxon>
        <taxon>Actinomycetaceae</taxon>
        <taxon>Bowdeniella</taxon>
    </lineage>
</organism>
<feature type="transmembrane region" description="Helical" evidence="1">
    <location>
        <begin position="114"/>
        <end position="135"/>
    </location>
</feature>
<gene>
    <name evidence="2" type="ORF">BSZ39_04990</name>
</gene>
<protein>
    <recommendedName>
        <fullName evidence="4">Permease</fullName>
    </recommendedName>
</protein>
<accession>A0A1Q5Q342</accession>
<dbReference type="Proteomes" id="UP000185628">
    <property type="component" value="Unassembled WGS sequence"/>
</dbReference>
<keyword evidence="3" id="KW-1185">Reference proteome</keyword>
<keyword evidence="1" id="KW-0812">Transmembrane</keyword>
<feature type="transmembrane region" description="Helical" evidence="1">
    <location>
        <begin position="176"/>
        <end position="193"/>
    </location>
</feature>
<name>A0A1Q5Q342_9ACTO</name>